<dbReference type="InterPro" id="IPR036838">
    <property type="entry name" value="Ribosomal_uS10_dom_sf"/>
</dbReference>
<proteinExistence type="predicted"/>
<gene>
    <name evidence="1" type="ORF">HID58_058742</name>
</gene>
<dbReference type="Gene3D" id="3.30.70.600">
    <property type="entry name" value="Ribosomal protein S10 domain"/>
    <property type="match status" value="1"/>
</dbReference>
<evidence type="ECO:0000313" key="1">
    <source>
        <dbReference type="EMBL" id="KAH0882646.1"/>
    </source>
</evidence>
<evidence type="ECO:0000313" key="2">
    <source>
        <dbReference type="Proteomes" id="UP000824890"/>
    </source>
</evidence>
<dbReference type="Proteomes" id="UP000824890">
    <property type="component" value="Unassembled WGS sequence"/>
</dbReference>
<name>A0ABQ7ZQX1_BRANA</name>
<dbReference type="SUPFAM" id="SSF54999">
    <property type="entry name" value="Ribosomal protein S10"/>
    <property type="match status" value="1"/>
</dbReference>
<dbReference type="EMBL" id="JAGKQM010000014">
    <property type="protein sequence ID" value="KAH0882646.1"/>
    <property type="molecule type" value="Genomic_DNA"/>
</dbReference>
<comment type="caution">
    <text evidence="1">The sequence shown here is derived from an EMBL/GenBank/DDBJ whole genome shotgun (WGS) entry which is preliminary data.</text>
</comment>
<reference evidence="1 2" key="1">
    <citation type="submission" date="2021-05" db="EMBL/GenBank/DDBJ databases">
        <title>Genome Assembly of Synthetic Allotetraploid Brassica napus Reveals Homoeologous Exchanges between Subgenomes.</title>
        <authorList>
            <person name="Davis J.T."/>
        </authorList>
    </citation>
    <scope>NUCLEOTIDE SEQUENCE [LARGE SCALE GENOMIC DNA]</scope>
    <source>
        <strain evidence="2">cv. Da-Ae</strain>
        <tissue evidence="1">Seedling</tissue>
    </source>
</reference>
<accession>A0ABQ7ZQX1</accession>
<sequence>MILSQLGCLEFFSTSWPQQRRYLHDKHVEGMTMTKEMLSPTFVARQVNRQIALQRKCKVSGETIEVATFDLATNDEERLLQALKSYKIGFGMKPKIIRETRTNTRDRFELRVHKHVIGLFCSPDVVKQITSITIEADVEGKGQRY</sequence>
<protein>
    <submittedName>
        <fullName evidence="1">Uncharacterized protein</fullName>
    </submittedName>
</protein>
<organism evidence="1 2">
    <name type="scientific">Brassica napus</name>
    <name type="common">Rape</name>
    <dbReference type="NCBI Taxonomy" id="3708"/>
    <lineage>
        <taxon>Eukaryota</taxon>
        <taxon>Viridiplantae</taxon>
        <taxon>Streptophyta</taxon>
        <taxon>Embryophyta</taxon>
        <taxon>Tracheophyta</taxon>
        <taxon>Spermatophyta</taxon>
        <taxon>Magnoliopsida</taxon>
        <taxon>eudicotyledons</taxon>
        <taxon>Gunneridae</taxon>
        <taxon>Pentapetalae</taxon>
        <taxon>rosids</taxon>
        <taxon>malvids</taxon>
        <taxon>Brassicales</taxon>
        <taxon>Brassicaceae</taxon>
        <taxon>Brassiceae</taxon>
        <taxon>Brassica</taxon>
    </lineage>
</organism>
<keyword evidence="2" id="KW-1185">Reference proteome</keyword>